<feature type="region of interest" description="Disordered" evidence="1">
    <location>
        <begin position="1"/>
        <end position="442"/>
    </location>
</feature>
<feature type="non-terminal residue" evidence="2">
    <location>
        <position position="584"/>
    </location>
</feature>
<gene>
    <name evidence="2" type="ORF">V5O48_017462</name>
</gene>
<dbReference type="PANTHER" id="PTHR35711">
    <property type="entry name" value="EXPRESSED PROTEIN"/>
    <property type="match status" value="1"/>
</dbReference>
<evidence type="ECO:0000256" key="1">
    <source>
        <dbReference type="SAM" id="MobiDB-lite"/>
    </source>
</evidence>
<evidence type="ECO:0000313" key="2">
    <source>
        <dbReference type="EMBL" id="KAL0564585.1"/>
    </source>
</evidence>
<sequence>MVETRHSNTRQLRSSGQAPGRTLSQMRPAKKRNKPPPKKTKEPRGRKAEESGRQDEEVEDNPNDKDDPRDLDTPTVDAAPGEARLGAMDSISGSQVPPPPTTRSRKRQTFTLPPIPSVVISVRRAPNEASARSTTVSSPSRKSTPNTLRAASRVGPASRTLTSASHDQARCTTADAASRTLSSAPTSVANGSPEPNIEHAQKLPAICEEEEEDEEEEEQKEQEDKDEDKNDDDDDDEEVVVVVEEKVEEMHQEEPVEVEDEVTQQNRDAKDEIQEELGGGDQHRHTRRYSEDERLLGDFSDNEREPEVHTEETHYQPELPAYDDDDDEDVPEEHPRLSRLTRGNETAKQTIRKESAGTRKRLPKSQVQPPLADRAKRSGKGSRKKPFTTRATGKPATTRKKQTPAIALNTYDNEVTTGEKSDEDDEEDDDENYKPGPLPDWAQERAEECYEAYYNEMLKIAHNAKKSPQSVFTHVNDIAPVTVRARNPWNAYLSWYNQEGPNEKPDEWTTQQWTTFISEEYDKEVEARLPDAEDRDDPHQVREAMMEFIVWSEDRLTAYLEEAKSDPRKASRLLHKTSTPFMQM</sequence>
<accession>A0ABR3ENY3</accession>
<evidence type="ECO:0000313" key="3">
    <source>
        <dbReference type="Proteomes" id="UP001465976"/>
    </source>
</evidence>
<feature type="compositionally biased region" description="Basic residues" evidence="1">
    <location>
        <begin position="377"/>
        <end position="387"/>
    </location>
</feature>
<proteinExistence type="predicted"/>
<name>A0ABR3ENY3_9AGAR</name>
<dbReference type="Proteomes" id="UP001465976">
    <property type="component" value="Unassembled WGS sequence"/>
</dbReference>
<feature type="compositionally biased region" description="Polar residues" evidence="1">
    <location>
        <begin position="179"/>
        <end position="190"/>
    </location>
</feature>
<feature type="compositionally biased region" description="Polar residues" evidence="1">
    <location>
        <begin position="9"/>
        <end position="25"/>
    </location>
</feature>
<protein>
    <submittedName>
        <fullName evidence="2">Uncharacterized protein</fullName>
    </submittedName>
</protein>
<feature type="compositionally biased region" description="Basic and acidic residues" evidence="1">
    <location>
        <begin position="39"/>
        <end position="55"/>
    </location>
</feature>
<keyword evidence="3" id="KW-1185">Reference proteome</keyword>
<feature type="compositionally biased region" description="Acidic residues" evidence="1">
    <location>
        <begin position="207"/>
        <end position="239"/>
    </location>
</feature>
<comment type="caution">
    <text evidence="2">The sequence shown here is derived from an EMBL/GenBank/DDBJ whole genome shotgun (WGS) entry which is preliminary data.</text>
</comment>
<feature type="compositionally biased region" description="Basic and acidic residues" evidence="1">
    <location>
        <begin position="288"/>
        <end position="315"/>
    </location>
</feature>
<feature type="compositionally biased region" description="Acidic residues" evidence="1">
    <location>
        <begin position="421"/>
        <end position="431"/>
    </location>
</feature>
<feature type="compositionally biased region" description="Basic residues" evidence="1">
    <location>
        <begin position="28"/>
        <end position="38"/>
    </location>
</feature>
<feature type="compositionally biased region" description="Basic and acidic residues" evidence="1">
    <location>
        <begin position="62"/>
        <end position="72"/>
    </location>
</feature>
<reference evidence="2 3" key="1">
    <citation type="submission" date="2024-02" db="EMBL/GenBank/DDBJ databases">
        <title>A draft genome for the cacao thread blight pathogen Marasmius crinis-equi.</title>
        <authorList>
            <person name="Cohen S.P."/>
            <person name="Baruah I.K."/>
            <person name="Amoako-Attah I."/>
            <person name="Bukari Y."/>
            <person name="Meinhardt L.W."/>
            <person name="Bailey B.A."/>
        </authorList>
    </citation>
    <scope>NUCLEOTIDE SEQUENCE [LARGE SCALE GENOMIC DNA]</scope>
    <source>
        <strain evidence="2 3">GH-76</strain>
    </source>
</reference>
<dbReference type="EMBL" id="JBAHYK010002689">
    <property type="protein sequence ID" value="KAL0564585.1"/>
    <property type="molecule type" value="Genomic_DNA"/>
</dbReference>
<feature type="compositionally biased region" description="Basic and acidic residues" evidence="1">
    <location>
        <begin position="243"/>
        <end position="254"/>
    </location>
</feature>
<feature type="compositionally biased region" description="Acidic residues" evidence="1">
    <location>
        <begin position="321"/>
        <end position="331"/>
    </location>
</feature>
<feature type="compositionally biased region" description="Polar residues" evidence="1">
    <location>
        <begin position="130"/>
        <end position="149"/>
    </location>
</feature>
<organism evidence="2 3">
    <name type="scientific">Marasmius crinis-equi</name>
    <dbReference type="NCBI Taxonomy" id="585013"/>
    <lineage>
        <taxon>Eukaryota</taxon>
        <taxon>Fungi</taxon>
        <taxon>Dikarya</taxon>
        <taxon>Basidiomycota</taxon>
        <taxon>Agaricomycotina</taxon>
        <taxon>Agaricomycetes</taxon>
        <taxon>Agaricomycetidae</taxon>
        <taxon>Agaricales</taxon>
        <taxon>Marasmiineae</taxon>
        <taxon>Marasmiaceae</taxon>
        <taxon>Marasmius</taxon>
    </lineage>
</organism>
<dbReference type="PANTHER" id="PTHR35711:SF1">
    <property type="entry name" value="ECTODERMAL, ISOFORM F"/>
    <property type="match status" value="1"/>
</dbReference>